<dbReference type="InterPro" id="IPR010538">
    <property type="entry name" value="DHOR"/>
</dbReference>
<dbReference type="Pfam" id="PF06537">
    <property type="entry name" value="DHOR"/>
    <property type="match status" value="1"/>
</dbReference>
<feature type="chain" id="PRO_5045393101" description="Cytochrome c domain-containing protein" evidence="5">
    <location>
        <begin position="21"/>
        <end position="406"/>
    </location>
</feature>
<feature type="signal peptide" evidence="5">
    <location>
        <begin position="1"/>
        <end position="20"/>
    </location>
</feature>
<dbReference type="RefSeq" id="WP_248354573.1">
    <property type="nucleotide sequence ID" value="NZ_AP025591.1"/>
</dbReference>
<dbReference type="PROSITE" id="PS51007">
    <property type="entry name" value="CYTC"/>
    <property type="match status" value="1"/>
</dbReference>
<evidence type="ECO:0000259" key="6">
    <source>
        <dbReference type="PROSITE" id="PS51007"/>
    </source>
</evidence>
<name>A0ABN6MX81_9BACT</name>
<evidence type="ECO:0000256" key="2">
    <source>
        <dbReference type="ARBA" id="ARBA00022723"/>
    </source>
</evidence>
<evidence type="ECO:0000256" key="3">
    <source>
        <dbReference type="ARBA" id="ARBA00023004"/>
    </source>
</evidence>
<keyword evidence="8" id="KW-1185">Reference proteome</keyword>
<dbReference type="InterPro" id="IPR036909">
    <property type="entry name" value="Cyt_c-like_dom_sf"/>
</dbReference>
<keyword evidence="5" id="KW-0732">Signal</keyword>
<dbReference type="Proteomes" id="UP001162891">
    <property type="component" value="Chromosome"/>
</dbReference>
<dbReference type="InterPro" id="IPR051395">
    <property type="entry name" value="Cytochrome_c_Peroxidase/MauG"/>
</dbReference>
<reference evidence="8" key="1">
    <citation type="journal article" date="2022" name="Int. J. Syst. Evol. Microbiol.">
        <title>Anaeromyxobacter oryzae sp. nov., Anaeromyxobacter diazotrophicus sp. nov. and Anaeromyxobacter paludicola sp. nov., isolated from paddy soils.</title>
        <authorList>
            <person name="Itoh H."/>
            <person name="Xu Z."/>
            <person name="Mise K."/>
            <person name="Masuda Y."/>
            <person name="Ushijima N."/>
            <person name="Hayakawa C."/>
            <person name="Shiratori Y."/>
            <person name="Senoo K."/>
        </authorList>
    </citation>
    <scope>NUCLEOTIDE SEQUENCE [LARGE SCALE GENOMIC DNA]</scope>
    <source>
        <strain evidence="8">Red232</strain>
    </source>
</reference>
<evidence type="ECO:0000313" key="8">
    <source>
        <dbReference type="Proteomes" id="UP001162891"/>
    </source>
</evidence>
<dbReference type="PANTHER" id="PTHR30600:SF4">
    <property type="entry name" value="CYTOCHROME C DOMAIN-CONTAINING PROTEIN"/>
    <property type="match status" value="1"/>
</dbReference>
<sequence length="406" mass="42321">MGSRARITMVSLGALASVGAIDAAASAPDPESFSAPLPGLDAEQRARFEAGRAQFETREGIADGLGPIFNGVSGGETPAVACASCHDVGGAGGGSDLFETRFGRRLDGGGFDPLAALGGTLLQAFAIPGFDAEKVPAEADVTARRRSIPLFGLGLVDAVPDETFHSIAAAQREKTPETAGRVSIATSRANRQPAVAKFGWKAQIQSLLEFAGSAYVNEMGITSSAFPVENCPGAAPGTCDDGVADPEDDGTDVARFRDFMTFLAPPPRGRITPGAVRGEAAFERVGCADCHVPTLTTGSSRFAALDNKAFHPYSDFLLHDMGSLGDGIGGAQADASGIEAVATRNEMRTQPLWGLRLVDRYLHDGRATTLPDAIAAHDGQAATARRRFFELGPDEQEDVVAFLKSL</sequence>
<organism evidence="7 8">
    <name type="scientific">Anaeromyxobacter oryzae</name>
    <dbReference type="NCBI Taxonomy" id="2918170"/>
    <lineage>
        <taxon>Bacteria</taxon>
        <taxon>Pseudomonadati</taxon>
        <taxon>Myxococcota</taxon>
        <taxon>Myxococcia</taxon>
        <taxon>Myxococcales</taxon>
        <taxon>Cystobacterineae</taxon>
        <taxon>Anaeromyxobacteraceae</taxon>
        <taxon>Anaeromyxobacter</taxon>
    </lineage>
</organism>
<keyword evidence="1 4" id="KW-0349">Heme</keyword>
<evidence type="ECO:0000256" key="1">
    <source>
        <dbReference type="ARBA" id="ARBA00022617"/>
    </source>
</evidence>
<dbReference type="SUPFAM" id="SSF46626">
    <property type="entry name" value="Cytochrome c"/>
    <property type="match status" value="1"/>
</dbReference>
<gene>
    <name evidence="7" type="ORF">AMOR_45930</name>
</gene>
<dbReference type="Gene3D" id="1.10.760.10">
    <property type="entry name" value="Cytochrome c-like domain"/>
    <property type="match status" value="1"/>
</dbReference>
<evidence type="ECO:0000256" key="5">
    <source>
        <dbReference type="SAM" id="SignalP"/>
    </source>
</evidence>
<feature type="domain" description="Cytochrome c" evidence="6">
    <location>
        <begin position="273"/>
        <end position="406"/>
    </location>
</feature>
<proteinExistence type="predicted"/>
<protein>
    <recommendedName>
        <fullName evidence="6">Cytochrome c domain-containing protein</fullName>
    </recommendedName>
</protein>
<dbReference type="PANTHER" id="PTHR30600">
    <property type="entry name" value="CYTOCHROME C PEROXIDASE-RELATED"/>
    <property type="match status" value="1"/>
</dbReference>
<evidence type="ECO:0000313" key="7">
    <source>
        <dbReference type="EMBL" id="BDG05597.1"/>
    </source>
</evidence>
<accession>A0ABN6MX81</accession>
<keyword evidence="2 4" id="KW-0479">Metal-binding</keyword>
<evidence type="ECO:0000256" key="4">
    <source>
        <dbReference type="PROSITE-ProRule" id="PRU00433"/>
    </source>
</evidence>
<keyword evidence="3 4" id="KW-0408">Iron</keyword>
<dbReference type="InterPro" id="IPR009056">
    <property type="entry name" value="Cyt_c-like_dom"/>
</dbReference>
<dbReference type="EMBL" id="AP025591">
    <property type="protein sequence ID" value="BDG05597.1"/>
    <property type="molecule type" value="Genomic_DNA"/>
</dbReference>